<evidence type="ECO:0000256" key="1">
    <source>
        <dbReference type="SAM" id="MobiDB-lite"/>
    </source>
</evidence>
<accession>Q845T7</accession>
<name>Q845T7_9BURK</name>
<feature type="region of interest" description="Disordered" evidence="1">
    <location>
        <begin position="43"/>
        <end position="67"/>
    </location>
</feature>
<reference evidence="2" key="1">
    <citation type="journal article" date="2003" name="J. Bacteriol.">
        <title>Distribution and organization of auxotrophic genes on the multichromosomal genome of Burkholderia multivorans ATCC 17616.</title>
        <authorList>
            <person name="Komatsu H."/>
            <person name="Imura Y."/>
            <person name="Ohori A."/>
            <person name="Nagata Y."/>
            <person name="Tsuda M."/>
        </authorList>
    </citation>
    <scope>NUCLEOTIDE SEQUENCE</scope>
    <source>
        <strain evidence="2">ATCC 17616</strain>
    </source>
</reference>
<proteinExistence type="predicted"/>
<protein>
    <submittedName>
        <fullName evidence="2">Uncharacterized protein</fullName>
    </submittedName>
</protein>
<evidence type="ECO:0000313" key="2">
    <source>
        <dbReference type="EMBL" id="BAC65288.1"/>
    </source>
</evidence>
<sequence length="336" mass="37594">MRRVKTPRATAVRLLLDDLTVCDEAVISRAQHVQDRPLEAVAAADRHEHDRGAARQRHAGRQLAAGRCRGRQRHVVHVLVGVRRREQQRAGHVATAQRAGDRAARCDRERCVRRRPCAGDAVLRDAQRVFGVVGPREVGGRTVAADRAGQRLLRAVRARSRVDLLDDARHAREVEARAERPRRAVDRQAREIVGHHERAEQVQRADVVVRVHQGNGRVAEVARLRPDPGRAARRCGGRTGLRIRQARQRLAHHRRLRGGHRCACGRGRERRRCNGRCAGCVIGAAGVGRCSAACVRRVVATAAARDDECRNRGCCQQTKRLLLQFNPRSFDAFFGR</sequence>
<feature type="compositionally biased region" description="Basic and acidic residues" evidence="1">
    <location>
        <begin position="43"/>
        <end position="53"/>
    </location>
</feature>
<dbReference type="AlphaFoldDB" id="Q845T7"/>
<dbReference type="EMBL" id="AB091438">
    <property type="protein sequence ID" value="BAC65288.1"/>
    <property type="molecule type" value="Genomic_DNA"/>
</dbReference>
<organism evidence="2">
    <name type="scientific">Burkholderia multivorans</name>
    <dbReference type="NCBI Taxonomy" id="87883"/>
    <lineage>
        <taxon>Bacteria</taxon>
        <taxon>Pseudomonadati</taxon>
        <taxon>Pseudomonadota</taxon>
        <taxon>Betaproteobacteria</taxon>
        <taxon>Burkholderiales</taxon>
        <taxon>Burkholderiaceae</taxon>
        <taxon>Burkholderia</taxon>
        <taxon>Burkholderia cepacia complex</taxon>
    </lineage>
</organism>